<feature type="compositionally biased region" description="Polar residues" evidence="1">
    <location>
        <begin position="166"/>
        <end position="186"/>
    </location>
</feature>
<evidence type="ECO:0000313" key="3">
    <source>
        <dbReference type="Proteomes" id="UP000314294"/>
    </source>
</evidence>
<accession>A0A4Z2IUN3</accession>
<evidence type="ECO:0000313" key="2">
    <source>
        <dbReference type="EMBL" id="TNN81234.1"/>
    </source>
</evidence>
<organism evidence="2 3">
    <name type="scientific">Liparis tanakae</name>
    <name type="common">Tanaka's snailfish</name>
    <dbReference type="NCBI Taxonomy" id="230148"/>
    <lineage>
        <taxon>Eukaryota</taxon>
        <taxon>Metazoa</taxon>
        <taxon>Chordata</taxon>
        <taxon>Craniata</taxon>
        <taxon>Vertebrata</taxon>
        <taxon>Euteleostomi</taxon>
        <taxon>Actinopterygii</taxon>
        <taxon>Neopterygii</taxon>
        <taxon>Teleostei</taxon>
        <taxon>Neoteleostei</taxon>
        <taxon>Acanthomorphata</taxon>
        <taxon>Eupercaria</taxon>
        <taxon>Perciformes</taxon>
        <taxon>Cottioidei</taxon>
        <taxon>Cottales</taxon>
        <taxon>Liparidae</taxon>
        <taxon>Liparis</taxon>
    </lineage>
</organism>
<gene>
    <name evidence="2" type="ORF">EYF80_008568</name>
</gene>
<feature type="region of interest" description="Disordered" evidence="1">
    <location>
        <begin position="138"/>
        <end position="186"/>
    </location>
</feature>
<reference evidence="2 3" key="1">
    <citation type="submission" date="2019-03" db="EMBL/GenBank/DDBJ databases">
        <title>First draft genome of Liparis tanakae, snailfish: a comprehensive survey of snailfish specific genes.</title>
        <authorList>
            <person name="Kim W."/>
            <person name="Song I."/>
            <person name="Jeong J.-H."/>
            <person name="Kim D."/>
            <person name="Kim S."/>
            <person name="Ryu S."/>
            <person name="Song J.Y."/>
            <person name="Lee S.K."/>
        </authorList>
    </citation>
    <scope>NUCLEOTIDE SEQUENCE [LARGE SCALE GENOMIC DNA]</scope>
    <source>
        <tissue evidence="2">Muscle</tissue>
    </source>
</reference>
<dbReference type="Proteomes" id="UP000314294">
    <property type="component" value="Unassembled WGS sequence"/>
</dbReference>
<sequence length="230" mass="25840">MGRRDERTLTSDADVGFAALGGPCRAPGNTLTPEVLGPKQLLHLLSSDLDAGLSHYQSFPKLNASATLKEVHRYILAEQISSLLEGTSSSRCETMELLSGFTVKWRGASEPCDDAEYEEWQLAAVGVEVEAEWMKEWERQEMSPKTETAQCPEKSSEHHRNRKKQTPWSGSRKTTADSPGMNVNRQAKCTVKLRSRTFPEKCGARGKIRERKNDCTLHCVRSTAFRFHQQ</sequence>
<dbReference type="EMBL" id="SRLO01000048">
    <property type="protein sequence ID" value="TNN81234.1"/>
    <property type="molecule type" value="Genomic_DNA"/>
</dbReference>
<evidence type="ECO:0000256" key="1">
    <source>
        <dbReference type="SAM" id="MobiDB-lite"/>
    </source>
</evidence>
<keyword evidence="3" id="KW-1185">Reference proteome</keyword>
<comment type="caution">
    <text evidence="2">The sequence shown here is derived from an EMBL/GenBank/DDBJ whole genome shotgun (WGS) entry which is preliminary data.</text>
</comment>
<dbReference type="AlphaFoldDB" id="A0A4Z2IUN3"/>
<proteinExistence type="predicted"/>
<name>A0A4Z2IUN3_9TELE</name>
<protein>
    <submittedName>
        <fullName evidence="2">Uncharacterized protein</fullName>
    </submittedName>
</protein>